<dbReference type="CDD" id="cd00995">
    <property type="entry name" value="PBP2_NikA_DppA_OppA_like"/>
    <property type="match status" value="1"/>
</dbReference>
<evidence type="ECO:0000313" key="3">
    <source>
        <dbReference type="EMBL" id="QHN41499.1"/>
    </source>
</evidence>
<dbReference type="PANTHER" id="PTHR30290">
    <property type="entry name" value="PERIPLASMIC BINDING COMPONENT OF ABC TRANSPORTER"/>
    <property type="match status" value="1"/>
</dbReference>
<feature type="signal peptide" evidence="1">
    <location>
        <begin position="1"/>
        <end position="25"/>
    </location>
</feature>
<dbReference type="GO" id="GO:0042597">
    <property type="term" value="C:periplasmic space"/>
    <property type="evidence" value="ECO:0007669"/>
    <property type="project" value="UniProtKB-ARBA"/>
</dbReference>
<keyword evidence="1" id="KW-0732">Signal</keyword>
<reference evidence="3" key="1">
    <citation type="journal article" date="2021" name="Nat. Microbiol.">
        <title>Cocultivation of an ultrasmall environmental parasitic bacterium with lytic ability against bacteria associated with wastewater foams.</title>
        <authorList>
            <person name="Batinovic S."/>
            <person name="Rose J.J.A."/>
            <person name="Ratcliffe J."/>
            <person name="Seviour R.J."/>
            <person name="Petrovski S."/>
        </authorList>
    </citation>
    <scope>NUCLEOTIDE SEQUENCE</scope>
    <source>
        <strain evidence="3">CON44</strain>
    </source>
</reference>
<feature type="chain" id="PRO_5039699148" evidence="1">
    <location>
        <begin position="26"/>
        <end position="544"/>
    </location>
</feature>
<proteinExistence type="predicted"/>
<dbReference type="PIRSF" id="PIRSF002741">
    <property type="entry name" value="MppA"/>
    <property type="match status" value="1"/>
</dbReference>
<evidence type="ECO:0000259" key="2">
    <source>
        <dbReference type="Pfam" id="PF00496"/>
    </source>
</evidence>
<sequence length="544" mass="58530">MKSNRFRHARLGAALVAAVAISLSACSTSDSGGGGGTGADAIITVNGTEPQNGLVTTNTNENGGGRVVDALFTGLYAYKADGTPELANAESVDTKDNQNYTIHLKKDWTFTDGTPVKAQNYVKAWNFGADSTNAQLQQSFFAPIEGYEAVAGEKPTTHEMSGLKVVDDYTFTVKLTQPNIDFKLGLGFTPFKPLPDVFFTEGAEKFGQNPVGNGAYKLADGNAWEHNVKLNVVKNPDYKGPDQPKNGGISFVFYSSLDTAYSDLQAGNLDVLDTIPPSAFKTFEKDLGDRALKTPTAQNQQIGIGEYLPHFGGEEGKLRRQALSLAINRDEITKTIFDGLRNPAKDFSAKSLPGYDAGLPGSEVLGFDAAKAKELWAKADAISKWSGSFQIAYNSDGGHQEWIDAVCNQIKNTLGIDAHGAPAPTFKQIRDQVTQRTIKTAFRSGWQGDYPSILEFLQPQFITGAGANDEDYTNPAFDKKLNEALAATDPATSYKLTAQAQAILLKDLPVLPLWDYTNAAGEAEGVTAEIGWQGLPYYTGIAKS</sequence>
<evidence type="ECO:0000256" key="1">
    <source>
        <dbReference type="SAM" id="SignalP"/>
    </source>
</evidence>
<dbReference type="InterPro" id="IPR039424">
    <property type="entry name" value="SBP_5"/>
</dbReference>
<dbReference type="GO" id="GO:0043190">
    <property type="term" value="C:ATP-binding cassette (ABC) transporter complex"/>
    <property type="evidence" value="ECO:0007669"/>
    <property type="project" value="InterPro"/>
</dbReference>
<feature type="domain" description="Solute-binding protein family 5" evidence="2">
    <location>
        <begin position="84"/>
        <end position="464"/>
    </location>
</feature>
<dbReference type="InterPro" id="IPR000914">
    <property type="entry name" value="SBP_5_dom"/>
</dbReference>
<name>A0A857L4K5_9ACTN</name>
<dbReference type="PANTHER" id="PTHR30290:SF83">
    <property type="entry name" value="ABC TRANSPORTER SUBSTRATE-BINDING PROTEIN"/>
    <property type="match status" value="1"/>
</dbReference>
<dbReference type="GO" id="GO:1904680">
    <property type="term" value="F:peptide transmembrane transporter activity"/>
    <property type="evidence" value="ECO:0007669"/>
    <property type="project" value="TreeGrafter"/>
</dbReference>
<dbReference type="PROSITE" id="PS51257">
    <property type="entry name" value="PROKAR_LIPOPROTEIN"/>
    <property type="match status" value="1"/>
</dbReference>
<dbReference type="EMBL" id="CP045810">
    <property type="protein sequence ID" value="QHN41499.1"/>
    <property type="molecule type" value="Genomic_DNA"/>
</dbReference>
<dbReference type="AlphaFoldDB" id="A0A857L4K5"/>
<gene>
    <name evidence="3" type="ORF">GII30_22135</name>
</gene>
<dbReference type="Gene3D" id="3.90.76.10">
    <property type="entry name" value="Dipeptide-binding Protein, Domain 1"/>
    <property type="match status" value="1"/>
</dbReference>
<dbReference type="SUPFAM" id="SSF53850">
    <property type="entry name" value="Periplasmic binding protein-like II"/>
    <property type="match status" value="1"/>
</dbReference>
<dbReference type="Gene3D" id="3.40.190.10">
    <property type="entry name" value="Periplasmic binding protein-like II"/>
    <property type="match status" value="1"/>
</dbReference>
<protein>
    <submittedName>
        <fullName evidence="3">ABC transporter substrate-binding protein</fullName>
    </submittedName>
</protein>
<dbReference type="Gene3D" id="3.10.105.10">
    <property type="entry name" value="Dipeptide-binding Protein, Domain 3"/>
    <property type="match status" value="1"/>
</dbReference>
<accession>A0A857L4K5</accession>
<dbReference type="Pfam" id="PF00496">
    <property type="entry name" value="SBP_bac_5"/>
    <property type="match status" value="1"/>
</dbReference>
<dbReference type="InterPro" id="IPR030678">
    <property type="entry name" value="Peptide/Ni-bd"/>
</dbReference>
<dbReference type="GO" id="GO:0015833">
    <property type="term" value="P:peptide transport"/>
    <property type="evidence" value="ECO:0007669"/>
    <property type="project" value="TreeGrafter"/>
</dbReference>
<organism evidence="3">
    <name type="scientific">Gordonia amarae</name>
    <dbReference type="NCBI Taxonomy" id="36821"/>
    <lineage>
        <taxon>Bacteria</taxon>
        <taxon>Bacillati</taxon>
        <taxon>Actinomycetota</taxon>
        <taxon>Actinomycetes</taxon>
        <taxon>Mycobacteriales</taxon>
        <taxon>Gordoniaceae</taxon>
        <taxon>Gordonia</taxon>
    </lineage>
</organism>